<dbReference type="InterPro" id="IPR051825">
    <property type="entry name" value="SRCIN1"/>
</dbReference>
<name>A0A1B7TGJ5_9ASCO</name>
<dbReference type="GO" id="GO:0005737">
    <property type="term" value="C:cytoplasm"/>
    <property type="evidence" value="ECO:0007669"/>
    <property type="project" value="TreeGrafter"/>
</dbReference>
<dbReference type="PANTHER" id="PTHR22741">
    <property type="entry name" value="P140CAP/SNIP-RELATED"/>
    <property type="match status" value="1"/>
</dbReference>
<evidence type="ECO:0000313" key="3">
    <source>
        <dbReference type="EMBL" id="OBA27856.1"/>
    </source>
</evidence>
<dbReference type="EMBL" id="LXPE01000006">
    <property type="protein sequence ID" value="OBA27856.1"/>
    <property type="molecule type" value="Genomic_DNA"/>
</dbReference>
<dbReference type="Gene3D" id="1.20.58.1540">
    <property type="entry name" value="Actin interacting protein 3, C-terminal domain"/>
    <property type="match status" value="1"/>
</dbReference>
<evidence type="ECO:0000259" key="2">
    <source>
        <dbReference type="Pfam" id="PF03915"/>
    </source>
</evidence>
<organism evidence="3 4">
    <name type="scientific">Hanseniaspora valbyensis NRRL Y-1626</name>
    <dbReference type="NCBI Taxonomy" id="766949"/>
    <lineage>
        <taxon>Eukaryota</taxon>
        <taxon>Fungi</taxon>
        <taxon>Dikarya</taxon>
        <taxon>Ascomycota</taxon>
        <taxon>Saccharomycotina</taxon>
        <taxon>Saccharomycetes</taxon>
        <taxon>Saccharomycodales</taxon>
        <taxon>Saccharomycodaceae</taxon>
        <taxon>Hanseniaspora</taxon>
    </lineage>
</organism>
<dbReference type="AlphaFoldDB" id="A0A1B7TGJ5"/>
<keyword evidence="1" id="KW-0175">Coiled coil</keyword>
<feature type="non-terminal residue" evidence="3">
    <location>
        <position position="1"/>
    </location>
</feature>
<dbReference type="Proteomes" id="UP000092321">
    <property type="component" value="Unassembled WGS sequence"/>
</dbReference>
<feature type="non-terminal residue" evidence="3">
    <location>
        <position position="126"/>
    </location>
</feature>
<dbReference type="InterPro" id="IPR022782">
    <property type="entry name" value="AIP3-like_C"/>
</dbReference>
<gene>
    <name evidence="3" type="ORF">HANVADRAFT_19520</name>
</gene>
<evidence type="ECO:0000313" key="4">
    <source>
        <dbReference type="Proteomes" id="UP000092321"/>
    </source>
</evidence>
<proteinExistence type="predicted"/>
<keyword evidence="4" id="KW-1185">Reference proteome</keyword>
<dbReference type="PANTHER" id="PTHR22741:SF10">
    <property type="entry name" value="COILED-COIL DOMAIN-CONTAINING PROTEIN CG32809"/>
    <property type="match status" value="1"/>
</dbReference>
<reference evidence="4" key="1">
    <citation type="journal article" date="2016" name="Proc. Natl. Acad. Sci. U.S.A.">
        <title>Comparative genomics of biotechnologically important yeasts.</title>
        <authorList>
            <person name="Riley R."/>
            <person name="Haridas S."/>
            <person name="Wolfe K.H."/>
            <person name="Lopes M.R."/>
            <person name="Hittinger C.T."/>
            <person name="Goeker M."/>
            <person name="Salamov A.A."/>
            <person name="Wisecaver J.H."/>
            <person name="Long T.M."/>
            <person name="Calvey C.H."/>
            <person name="Aerts A.L."/>
            <person name="Barry K.W."/>
            <person name="Choi C."/>
            <person name="Clum A."/>
            <person name="Coughlan A.Y."/>
            <person name="Deshpande S."/>
            <person name="Douglass A.P."/>
            <person name="Hanson S.J."/>
            <person name="Klenk H.-P."/>
            <person name="LaButti K.M."/>
            <person name="Lapidus A."/>
            <person name="Lindquist E.A."/>
            <person name="Lipzen A.M."/>
            <person name="Meier-Kolthoff J.P."/>
            <person name="Ohm R.A."/>
            <person name="Otillar R.P."/>
            <person name="Pangilinan J.L."/>
            <person name="Peng Y."/>
            <person name="Rokas A."/>
            <person name="Rosa C.A."/>
            <person name="Scheuner C."/>
            <person name="Sibirny A.A."/>
            <person name="Slot J.C."/>
            <person name="Stielow J.B."/>
            <person name="Sun H."/>
            <person name="Kurtzman C.P."/>
            <person name="Blackwell M."/>
            <person name="Grigoriev I.V."/>
            <person name="Jeffries T.W."/>
        </authorList>
    </citation>
    <scope>NUCLEOTIDE SEQUENCE [LARGE SCALE GENOMIC DNA]</scope>
    <source>
        <strain evidence="4">NRRL Y-1626</strain>
    </source>
</reference>
<comment type="caution">
    <text evidence="3">The sequence shown here is derived from an EMBL/GenBank/DDBJ whole genome shotgun (WGS) entry which is preliminary data.</text>
</comment>
<dbReference type="GO" id="GO:0051286">
    <property type="term" value="C:cell tip"/>
    <property type="evidence" value="ECO:0007669"/>
    <property type="project" value="TreeGrafter"/>
</dbReference>
<evidence type="ECO:0000256" key="1">
    <source>
        <dbReference type="ARBA" id="ARBA00023054"/>
    </source>
</evidence>
<sequence>YINNTSTKISSDGDAILNRVDDLQDVIEILRKDVAVRGVKPKTSNLEAIKKELENTQVTLTDFNQFIKDNKPELKSKWEAQLVSICDQQQMLSLQEDLIMDLQSDLEKCKETLDLVILCSEERSKN</sequence>
<dbReference type="GO" id="GO:0030010">
    <property type="term" value="P:establishment of cell polarity"/>
    <property type="evidence" value="ECO:0007669"/>
    <property type="project" value="TreeGrafter"/>
</dbReference>
<dbReference type="OrthoDB" id="783096at2759"/>
<dbReference type="Pfam" id="PF03915">
    <property type="entry name" value="AIP3"/>
    <property type="match status" value="1"/>
</dbReference>
<protein>
    <submittedName>
        <fullName evidence="3">Actin nucleation cofactor Bud6 core domain</fullName>
    </submittedName>
</protein>
<feature type="domain" description="Actin interacting protein 3-like C-terminal" evidence="2">
    <location>
        <begin position="1"/>
        <end position="126"/>
    </location>
</feature>
<accession>A0A1B7TGJ5</accession>